<dbReference type="Proteomes" id="UP000198418">
    <property type="component" value="Unassembled WGS sequence"/>
</dbReference>
<dbReference type="RefSeq" id="WP_141098456.1">
    <property type="nucleotide sequence ID" value="NZ_FYDG01000007.1"/>
</dbReference>
<evidence type="ECO:0000313" key="1">
    <source>
        <dbReference type="EMBL" id="SNB76385.1"/>
    </source>
</evidence>
<proteinExistence type="predicted"/>
<accession>A0A212RUH3</accession>
<dbReference type="OrthoDB" id="8340882at2"/>
<evidence type="ECO:0000313" key="2">
    <source>
        <dbReference type="Proteomes" id="UP000198418"/>
    </source>
</evidence>
<dbReference type="AlphaFoldDB" id="A0A212RUH3"/>
<dbReference type="EMBL" id="FYDG01000007">
    <property type="protein sequence ID" value="SNB76385.1"/>
    <property type="molecule type" value="Genomic_DNA"/>
</dbReference>
<sequence>MIGPFALEGVVLNIAEKFFRSPDTVHIIGKKQVEPFIKTIEMCQRAGKSDLHYAYYYMRSVNGGVCLDDAALKFIEEGFWDSNTLGDPPQSRNPLYRICNRKA</sequence>
<keyword evidence="2" id="KW-1185">Reference proteome</keyword>
<organism evidence="1 2">
    <name type="scientific">Rhodoblastus acidophilus</name>
    <name type="common">Rhodopseudomonas acidophila</name>
    <dbReference type="NCBI Taxonomy" id="1074"/>
    <lineage>
        <taxon>Bacteria</taxon>
        <taxon>Pseudomonadati</taxon>
        <taxon>Pseudomonadota</taxon>
        <taxon>Alphaproteobacteria</taxon>
        <taxon>Hyphomicrobiales</taxon>
        <taxon>Rhodoblastaceae</taxon>
        <taxon>Rhodoblastus</taxon>
    </lineage>
</organism>
<protein>
    <submittedName>
        <fullName evidence="1">Uncharacterized protein</fullName>
    </submittedName>
</protein>
<name>A0A212RUH3_RHOAC</name>
<reference evidence="2" key="1">
    <citation type="submission" date="2017-06" db="EMBL/GenBank/DDBJ databases">
        <authorList>
            <person name="Varghese N."/>
            <person name="Submissions S."/>
        </authorList>
    </citation>
    <scope>NUCLEOTIDE SEQUENCE [LARGE SCALE GENOMIC DNA]</scope>
    <source>
        <strain evidence="2">DSM 137</strain>
    </source>
</reference>
<gene>
    <name evidence="1" type="ORF">SAMN06265338_107152</name>
</gene>